<evidence type="ECO:0000313" key="2">
    <source>
        <dbReference type="EMBL" id="KAB7507708.1"/>
    </source>
</evidence>
<accession>A0A5N5TNG0</accession>
<organism evidence="2 3">
    <name type="scientific">Armadillidium nasatum</name>
    <dbReference type="NCBI Taxonomy" id="96803"/>
    <lineage>
        <taxon>Eukaryota</taxon>
        <taxon>Metazoa</taxon>
        <taxon>Ecdysozoa</taxon>
        <taxon>Arthropoda</taxon>
        <taxon>Crustacea</taxon>
        <taxon>Multicrustacea</taxon>
        <taxon>Malacostraca</taxon>
        <taxon>Eumalacostraca</taxon>
        <taxon>Peracarida</taxon>
        <taxon>Isopoda</taxon>
        <taxon>Oniscidea</taxon>
        <taxon>Crinocheta</taxon>
        <taxon>Armadillidiidae</taxon>
        <taxon>Armadillidium</taxon>
    </lineage>
</organism>
<dbReference type="Proteomes" id="UP000326759">
    <property type="component" value="Unassembled WGS sequence"/>
</dbReference>
<evidence type="ECO:0000313" key="3">
    <source>
        <dbReference type="Proteomes" id="UP000326759"/>
    </source>
</evidence>
<dbReference type="EMBL" id="SEYY01000257">
    <property type="protein sequence ID" value="KAB7507708.1"/>
    <property type="molecule type" value="Genomic_DNA"/>
</dbReference>
<name>A0A5N5TNG0_9CRUS</name>
<gene>
    <name evidence="2" type="ORF">Anas_04644</name>
</gene>
<keyword evidence="3" id="KW-1185">Reference proteome</keyword>
<evidence type="ECO:0008006" key="4">
    <source>
        <dbReference type="Google" id="ProtNLM"/>
    </source>
</evidence>
<dbReference type="AlphaFoldDB" id="A0A5N5TNG0"/>
<protein>
    <recommendedName>
        <fullName evidence="4">DUF4706 domain-containing protein</fullName>
    </recommendedName>
</protein>
<comment type="caution">
    <text evidence="2">The sequence shown here is derived from an EMBL/GenBank/DDBJ whole genome shotgun (WGS) entry which is preliminary data.</text>
</comment>
<sequence length="335" mass="37232">MDLTLDSPPETPALNCSTLTTPIGGNKELVKDILDNNCNTPEFTHASKAPFFWHYTPQPDLRPPDPPDLVLASLNNPESSPNFNKNIQFNHIVVRGPEERRSFLGWFRGALSSITGTCIPIHSGNNSERTMLHPSSPFIHPELRPPHVIAKGAKISSLSVAHPKRKKTESEESIFRLSKDATLKSECPSTETTFTNDVTSDKGSSVPSEFEGSKRDSQNLNRSLLSNRNSLMYGTFTEENLEEEISNENLFGPFSPISNNSNGSYPRKKSLSLSKYNFVRKEDSGCEKFSVSEFSSPRNETSGTCDSDEDLPLINLSTNNQNSIPKTGFDFLDNW</sequence>
<proteinExistence type="predicted"/>
<feature type="compositionally biased region" description="Polar residues" evidence="1">
    <location>
        <begin position="187"/>
        <end position="207"/>
    </location>
</feature>
<dbReference type="OrthoDB" id="5984457at2759"/>
<reference evidence="2 3" key="1">
    <citation type="journal article" date="2019" name="PLoS Biol.">
        <title>Sex chromosomes control vertical transmission of feminizing Wolbachia symbionts in an isopod.</title>
        <authorList>
            <person name="Becking T."/>
            <person name="Chebbi M.A."/>
            <person name="Giraud I."/>
            <person name="Moumen B."/>
            <person name="Laverre T."/>
            <person name="Caubet Y."/>
            <person name="Peccoud J."/>
            <person name="Gilbert C."/>
            <person name="Cordaux R."/>
        </authorList>
    </citation>
    <scope>NUCLEOTIDE SEQUENCE [LARGE SCALE GENOMIC DNA]</scope>
    <source>
        <strain evidence="2">ANa2</strain>
        <tissue evidence="2">Whole body excluding digestive tract and cuticle</tissue>
    </source>
</reference>
<evidence type="ECO:0000256" key="1">
    <source>
        <dbReference type="SAM" id="MobiDB-lite"/>
    </source>
</evidence>
<feature type="region of interest" description="Disordered" evidence="1">
    <location>
        <begin position="187"/>
        <end position="221"/>
    </location>
</feature>